<evidence type="ECO:0000313" key="3">
    <source>
        <dbReference type="Proteomes" id="UP000464314"/>
    </source>
</evidence>
<proteinExistence type="predicted"/>
<dbReference type="EMBL" id="CP048000">
    <property type="protein sequence ID" value="QHQ63647.1"/>
    <property type="molecule type" value="Genomic_DNA"/>
</dbReference>
<dbReference type="InterPro" id="IPR002791">
    <property type="entry name" value="ARMT1-like_metal-bd"/>
</dbReference>
<sequence length="289" mass="33126">MYCMIKRQMENVEKYEDEAKKAEYMKNVLKIILDADDLAAPVITARINRLHLEFFKTSYSFDELKEKYNNLMLQKELAINEKIAASGDRLLEAIKYARVGNYIDFGAMGSVDNNKLETLLDTAYKEDINATEYEAFLKDMSKAKELVYLTDNCGEIVLDKLLIKIIKELYPKLNITVIVRGKPILNDATIEDAKLIKLDELVPVMGSGLDVPGTYLEEMEESARGKLESADLIISKGQGNFETLNGCGLNIYYIFLCKCDWFLRRFQLEKFKGVFLNEKNLVDTMKQLN</sequence>
<dbReference type="Gene3D" id="1.10.285.20">
    <property type="entry name" value="Uncharacterised protein PF01937, DUF89, domain 2"/>
    <property type="match status" value="1"/>
</dbReference>
<accession>A0A6P1TTC5</accession>
<keyword evidence="3" id="KW-1185">Reference proteome</keyword>
<reference evidence="2 3" key="1">
    <citation type="submission" date="2020-01" db="EMBL/GenBank/DDBJ databases">
        <title>Genome analysis of Anaerocolumna sp. CBA3638.</title>
        <authorList>
            <person name="Kim J."/>
            <person name="Roh S.W."/>
        </authorList>
    </citation>
    <scope>NUCLEOTIDE SEQUENCE [LARGE SCALE GENOMIC DNA]</scope>
    <source>
        <strain evidence="2 3">CBA3638</strain>
    </source>
</reference>
<dbReference type="AlphaFoldDB" id="A0A6P1TTC5"/>
<protein>
    <submittedName>
        <fullName evidence="2">DUF89 family protein</fullName>
    </submittedName>
</protein>
<name>A0A6P1TTC5_9FIRM</name>
<dbReference type="Pfam" id="PF01937">
    <property type="entry name" value="ARMT1-like_dom"/>
    <property type="match status" value="1"/>
</dbReference>
<dbReference type="InterPro" id="IPR036075">
    <property type="entry name" value="ARMT-1-like_metal-bd_sf"/>
</dbReference>
<evidence type="ECO:0000259" key="1">
    <source>
        <dbReference type="Pfam" id="PF01937"/>
    </source>
</evidence>
<evidence type="ECO:0000313" key="2">
    <source>
        <dbReference type="EMBL" id="QHQ63647.1"/>
    </source>
</evidence>
<dbReference type="PIRSF" id="PIRSF006593">
    <property type="entry name" value="UCP006593"/>
    <property type="match status" value="1"/>
</dbReference>
<feature type="domain" description="Damage-control phosphatase ARMT1-like metal-binding" evidence="1">
    <location>
        <begin position="2"/>
        <end position="266"/>
    </location>
</feature>
<dbReference type="Proteomes" id="UP000464314">
    <property type="component" value="Chromosome"/>
</dbReference>
<dbReference type="SUPFAM" id="SSF111321">
    <property type="entry name" value="AF1104-like"/>
    <property type="match status" value="1"/>
</dbReference>
<gene>
    <name evidence="2" type="ORF">Ana3638_05645</name>
</gene>
<dbReference type="Gene3D" id="3.40.50.10880">
    <property type="entry name" value="Uncharacterised protein PF01937, DUF89, domain 3"/>
    <property type="match status" value="1"/>
</dbReference>
<dbReference type="KEGG" id="anr:Ana3638_05645"/>
<organism evidence="2 3">
    <name type="scientific">Anaerocolumna sedimenticola</name>
    <dbReference type="NCBI Taxonomy" id="2696063"/>
    <lineage>
        <taxon>Bacteria</taxon>
        <taxon>Bacillati</taxon>
        <taxon>Bacillota</taxon>
        <taxon>Clostridia</taxon>
        <taxon>Lachnospirales</taxon>
        <taxon>Lachnospiraceae</taxon>
        <taxon>Anaerocolumna</taxon>
    </lineage>
</organism>
<dbReference type="InterPro" id="IPR014444">
    <property type="entry name" value="PH1575-like"/>
</dbReference>